<feature type="transmembrane region" description="Helical" evidence="2">
    <location>
        <begin position="463"/>
        <end position="481"/>
    </location>
</feature>
<evidence type="ECO:0000256" key="1">
    <source>
        <dbReference type="SAM" id="MobiDB-lite"/>
    </source>
</evidence>
<sequence length="533" mass="58897">MHQHHQHGGSYTLHVGEENAPSGVAREPYPCDAAEQEEPRPGSLSVVPPRVCLTAQFADGAVREWKDLLKVEAALRLLREMGDVASAGQQGGEAAVMGMTLCSPLTFFWVDVSGAPLPQDLGTLLDFLCVSPYTQRRWRAAAAAAVATEPLANVELPHEDGDDYYDDATDLDCLRAFVREQYVQLRLIGLSTEDPTPCGSQSGGEYESEKRLQRPDRLRVNLLDASETGALTPVQVLCFAGGVVTWRVRPDVEGWEHIPRSLERRLCGRNNTATMGGNECGPRRPLSTSLLMLTVLEELYTTFLPDTTVVINEVDAIDAMLPLVRQRQSDQADALRRVRMLRRSLSVHRRMLMSKVSVLELLNRSTIRVLLPFMNPCEDLDMNLSSARQRKHVEPAIYEAGDDTTGSTSAARHSSAYSAIARPIQHALSKLEDARRVLTNSIIIYSSGVAATNSRSSNKSDTLSVVLGYVALTSIPPTIVASQWALEFHVPWRGGDSTLQFWYLTGGMGLYMLLMLAYPLYCWIKGKPENLVF</sequence>
<evidence type="ECO:0000313" key="3">
    <source>
        <dbReference type="EMBL" id="CCD17485.1"/>
    </source>
</evidence>
<dbReference type="EMBL" id="CAEQ01002728">
    <property type="protein sequence ID" value="CCD17485.1"/>
    <property type="molecule type" value="Genomic_DNA"/>
</dbReference>
<dbReference type="PANTHER" id="PTHR21535:SF93">
    <property type="entry name" value="CORA-LIKE MG2+ TRANSPORTER PROTEIN"/>
    <property type="match status" value="1"/>
</dbReference>
<name>F9WJI0_TRYCI</name>
<evidence type="ECO:0000256" key="2">
    <source>
        <dbReference type="SAM" id="Phobius"/>
    </source>
</evidence>
<protein>
    <submittedName>
        <fullName evidence="3">WGS project CAEQ00000000 data, annotated contig 913</fullName>
    </submittedName>
</protein>
<dbReference type="AlphaFoldDB" id="F9WJI0"/>
<organism evidence="3 4">
    <name type="scientific">Trypanosoma congolense (strain IL3000)</name>
    <dbReference type="NCBI Taxonomy" id="1068625"/>
    <lineage>
        <taxon>Eukaryota</taxon>
        <taxon>Discoba</taxon>
        <taxon>Euglenozoa</taxon>
        <taxon>Kinetoplastea</taxon>
        <taxon>Metakinetoplastina</taxon>
        <taxon>Trypanosomatida</taxon>
        <taxon>Trypanosomatidae</taxon>
        <taxon>Trypanosoma</taxon>
        <taxon>Nannomonas</taxon>
    </lineage>
</organism>
<dbReference type="SUPFAM" id="SSF143865">
    <property type="entry name" value="CorA soluble domain-like"/>
    <property type="match status" value="1"/>
</dbReference>
<comment type="caution">
    <text evidence="3">The sequence shown here is derived from an EMBL/GenBank/DDBJ whole genome shotgun (WGS) entry which is preliminary data.</text>
</comment>
<gene>
    <name evidence="3" type="ORF">TCIL3000_0_23030</name>
</gene>
<dbReference type="PANTHER" id="PTHR21535">
    <property type="entry name" value="MAGNESIUM AND COBALT TRANSPORT PROTEIN/MITOCHONDRIAL IMPORT INNER MEMBRANE TRANSLOCASE SUBUNIT TIM8"/>
    <property type="match status" value="1"/>
</dbReference>
<proteinExistence type="predicted"/>
<feature type="region of interest" description="Disordered" evidence="1">
    <location>
        <begin position="194"/>
        <end position="213"/>
    </location>
</feature>
<feature type="transmembrane region" description="Helical" evidence="2">
    <location>
        <begin position="501"/>
        <end position="524"/>
    </location>
</feature>
<dbReference type="OMA" id="QWALEFH"/>
<accession>F9WJI0</accession>
<dbReference type="Proteomes" id="UP000000702">
    <property type="component" value="Unassembled WGS sequence"/>
</dbReference>
<keyword evidence="2" id="KW-0812">Transmembrane</keyword>
<feature type="region of interest" description="Disordered" evidence="1">
    <location>
        <begin position="22"/>
        <end position="44"/>
    </location>
</feature>
<reference evidence="3 4" key="2">
    <citation type="journal article" date="2012" name="Proc. Natl. Acad. Sci. U.S.A.">
        <title>Antigenic diversity is generated by distinct evolutionary mechanisms in African trypanosome species.</title>
        <authorList>
            <person name="Jackson A.P."/>
            <person name="Berry A."/>
            <person name="Aslett M."/>
            <person name="Allison H.C."/>
            <person name="Burton P."/>
            <person name="Vavrova-Anderson J."/>
            <person name="Brown R."/>
            <person name="Browne H."/>
            <person name="Corton N."/>
            <person name="Hauser H."/>
            <person name="Gamble J."/>
            <person name="Gilderthorp R."/>
            <person name="Marcello L."/>
            <person name="McQuillan J."/>
            <person name="Otto T.D."/>
            <person name="Quail M.A."/>
            <person name="Sanders M.J."/>
            <person name="van Tonder A."/>
            <person name="Ginger M.L."/>
            <person name="Field M.C."/>
            <person name="Barry J.D."/>
            <person name="Hertz-Fowler C."/>
            <person name="Berriman M."/>
        </authorList>
    </citation>
    <scope>NUCLEOTIDE SEQUENCE [LARGE SCALE GENOMIC DNA]</scope>
    <source>
        <strain evidence="3 4">IL3000</strain>
    </source>
</reference>
<dbReference type="InterPro" id="IPR045861">
    <property type="entry name" value="CorA_cytoplasmic_dom"/>
</dbReference>
<keyword evidence="4" id="KW-1185">Reference proteome</keyword>
<keyword evidence="2" id="KW-0472">Membrane</keyword>
<reference evidence="4" key="1">
    <citation type="submission" date="2011-07" db="EMBL/GenBank/DDBJ databases">
        <title>Divergent evolution of antigenic variation in African trypanosomes.</title>
        <authorList>
            <person name="Jackson A.P."/>
            <person name="Berry A."/>
            <person name="Allison H.C."/>
            <person name="Burton P."/>
            <person name="Anderson J."/>
            <person name="Aslett M."/>
            <person name="Brown R."/>
            <person name="Corton N."/>
            <person name="Harris D."/>
            <person name="Hauser H."/>
            <person name="Gamble J."/>
            <person name="Gilderthorp R."/>
            <person name="McQuillan J."/>
            <person name="Quail M.A."/>
            <person name="Sanders M."/>
            <person name="Van Tonder A."/>
            <person name="Ginger M.L."/>
            <person name="Donelson J.E."/>
            <person name="Field M.C."/>
            <person name="Barry J.D."/>
            <person name="Berriman M."/>
            <person name="Hertz-Fowler C."/>
        </authorList>
    </citation>
    <scope>NUCLEOTIDE SEQUENCE [LARGE SCALE GENOMIC DNA]</scope>
    <source>
        <strain evidence="4">IL3000</strain>
    </source>
</reference>
<keyword evidence="2" id="KW-1133">Transmembrane helix</keyword>
<dbReference type="VEuPathDB" id="TriTrypDB:TcIL3000_0_23030"/>
<evidence type="ECO:0000313" key="4">
    <source>
        <dbReference type="Proteomes" id="UP000000702"/>
    </source>
</evidence>